<keyword evidence="11" id="KW-1185">Reference proteome</keyword>
<evidence type="ECO:0000256" key="9">
    <source>
        <dbReference type="ARBA" id="ARBA00023136"/>
    </source>
</evidence>
<accession>A0A6P7WSG5</accession>
<evidence type="ECO:0000256" key="3">
    <source>
        <dbReference type="ARBA" id="ARBA00022676"/>
    </source>
</evidence>
<dbReference type="GeneID" id="115457823"/>
<keyword evidence="7 10" id="KW-1133">Transmembrane helix</keyword>
<dbReference type="PROSITE" id="PS51257">
    <property type="entry name" value="PROKAR_LIPOPROTEIN"/>
    <property type="match status" value="1"/>
</dbReference>
<evidence type="ECO:0000256" key="2">
    <source>
        <dbReference type="ARBA" id="ARBA00008661"/>
    </source>
</evidence>
<evidence type="ECO:0000256" key="5">
    <source>
        <dbReference type="ARBA" id="ARBA00022692"/>
    </source>
</evidence>
<dbReference type="GO" id="GO:0006493">
    <property type="term" value="P:protein O-linked glycosylation"/>
    <property type="evidence" value="ECO:0007669"/>
    <property type="project" value="TreeGrafter"/>
</dbReference>
<evidence type="ECO:0000313" key="15">
    <source>
        <dbReference type="RefSeq" id="XP_030043313.1"/>
    </source>
</evidence>
<evidence type="ECO:0000256" key="4">
    <source>
        <dbReference type="ARBA" id="ARBA00022679"/>
    </source>
</evidence>
<keyword evidence="4" id="KW-0808">Transferase</keyword>
<dbReference type="GO" id="GO:0030311">
    <property type="term" value="P:poly-N-acetyllactosamine biosynthetic process"/>
    <property type="evidence" value="ECO:0007669"/>
    <property type="project" value="TreeGrafter"/>
</dbReference>
<dbReference type="KEGG" id="muo:115457823"/>
<dbReference type="InterPro" id="IPR002659">
    <property type="entry name" value="Glyco_trans_31"/>
</dbReference>
<organism evidence="11 15">
    <name type="scientific">Microcaecilia unicolor</name>
    <dbReference type="NCBI Taxonomy" id="1415580"/>
    <lineage>
        <taxon>Eukaryota</taxon>
        <taxon>Metazoa</taxon>
        <taxon>Chordata</taxon>
        <taxon>Craniata</taxon>
        <taxon>Vertebrata</taxon>
        <taxon>Euteleostomi</taxon>
        <taxon>Amphibia</taxon>
        <taxon>Gymnophiona</taxon>
        <taxon>Siphonopidae</taxon>
        <taxon>Microcaecilia</taxon>
    </lineage>
</organism>
<dbReference type="AlphaFoldDB" id="A0A6P7WSG5"/>
<evidence type="ECO:0000256" key="8">
    <source>
        <dbReference type="ARBA" id="ARBA00023034"/>
    </source>
</evidence>
<dbReference type="GO" id="GO:0016262">
    <property type="term" value="F:protein N-acetylglucosaminyltransferase activity"/>
    <property type="evidence" value="ECO:0007669"/>
    <property type="project" value="TreeGrafter"/>
</dbReference>
<dbReference type="GO" id="GO:0000139">
    <property type="term" value="C:Golgi membrane"/>
    <property type="evidence" value="ECO:0007669"/>
    <property type="project" value="UniProtKB-SubCell"/>
</dbReference>
<dbReference type="RefSeq" id="XP_030043311.1">
    <property type="nucleotide sequence ID" value="XM_030187451.1"/>
</dbReference>
<reference evidence="12 13" key="1">
    <citation type="submission" date="2025-04" db="UniProtKB">
        <authorList>
            <consortium name="RefSeq"/>
        </authorList>
    </citation>
    <scope>IDENTIFICATION</scope>
</reference>
<keyword evidence="3 10" id="KW-0328">Glycosyltransferase</keyword>
<evidence type="ECO:0000256" key="1">
    <source>
        <dbReference type="ARBA" id="ARBA00004323"/>
    </source>
</evidence>
<evidence type="ECO:0000313" key="12">
    <source>
        <dbReference type="RefSeq" id="XP_030043309.1"/>
    </source>
</evidence>
<dbReference type="Pfam" id="PF01762">
    <property type="entry name" value="Galactosyl_T"/>
    <property type="match status" value="1"/>
</dbReference>
<evidence type="ECO:0000313" key="14">
    <source>
        <dbReference type="RefSeq" id="XP_030043311.1"/>
    </source>
</evidence>
<dbReference type="EC" id="2.4.1.-" evidence="10"/>
<dbReference type="RefSeq" id="XP_030043310.1">
    <property type="nucleotide sequence ID" value="XM_030187450.1"/>
</dbReference>
<dbReference type="Proteomes" id="UP000515156">
    <property type="component" value="Chromosome 14"/>
</dbReference>
<keyword evidence="5 10" id="KW-0812">Transmembrane</keyword>
<name>A0A6P7WSG5_9AMPH</name>
<evidence type="ECO:0000313" key="11">
    <source>
        <dbReference type="Proteomes" id="UP000515156"/>
    </source>
</evidence>
<protein>
    <recommendedName>
        <fullName evidence="10">Hexosyltransferase</fullName>
        <ecNumber evidence="10">2.4.1.-</ecNumber>
    </recommendedName>
</protein>
<proteinExistence type="inferred from homology"/>
<evidence type="ECO:0000256" key="6">
    <source>
        <dbReference type="ARBA" id="ARBA00022968"/>
    </source>
</evidence>
<dbReference type="Gene3D" id="3.90.550.50">
    <property type="match status" value="1"/>
</dbReference>
<keyword evidence="6 10" id="KW-0735">Signal-anchor</keyword>
<dbReference type="PANTHER" id="PTHR11214">
    <property type="entry name" value="BETA-1,3-N-ACETYLGLUCOSAMINYLTRANSFERASE"/>
    <property type="match status" value="1"/>
</dbReference>
<sequence>MKRRQKNIIIWGFFALMALSCFLPFLKTWFHTPMAEPKINWCPPYTQVFSYAIYRRTSLRLVGPFSYLFDGRHTYVLNTTQYEANFPYLQSYPCGVTIDRGGYCRRPVNQLMLILAIRSQPENFHRRAALRKTWAQQQEIMGFLIKPLFLIAATTDFEHMALVLEEAEKFNDILQWDFPESPAYLSLKERCLLEWLFLYCSTVDFIYKGDDTSFVNLRALIEYLRESSDSQVTVHGNIQTESSVLRHGRQRIGFSLFPYHKYPFFPAAGALIMPKRAITPLYEVSNWIPVFPLDDVYFGLLGLAANISYRHNDRFYVFGMKYDVWLYKEALVVCRLSPEKLIDMWEALQQNSTCVMRTDEIKQNF</sequence>
<dbReference type="RefSeq" id="XP_030043309.1">
    <property type="nucleotide sequence ID" value="XM_030187449.1"/>
</dbReference>
<evidence type="ECO:0000313" key="13">
    <source>
        <dbReference type="RefSeq" id="XP_030043310.1"/>
    </source>
</evidence>
<feature type="transmembrane region" description="Helical" evidence="10">
    <location>
        <begin position="7"/>
        <end position="26"/>
    </location>
</feature>
<keyword evidence="8 10" id="KW-0333">Golgi apparatus</keyword>
<keyword evidence="9 10" id="KW-0472">Membrane</keyword>
<dbReference type="OrthoDB" id="5957813at2759"/>
<comment type="similarity">
    <text evidence="2 10">Belongs to the glycosyltransferase 31 family.</text>
</comment>
<gene>
    <name evidence="12 13 14 15" type="primary">LOC115457823</name>
</gene>
<dbReference type="RefSeq" id="XP_030043313.1">
    <property type="nucleotide sequence ID" value="XM_030187453.1"/>
</dbReference>
<dbReference type="PANTHER" id="PTHR11214:SF387">
    <property type="entry name" value="HEXOSYLTRANSFERASE"/>
    <property type="match status" value="1"/>
</dbReference>
<comment type="subcellular location">
    <subcellularLocation>
        <location evidence="1 10">Golgi apparatus membrane</location>
        <topology evidence="1 10">Single-pass type II membrane protein</topology>
    </subcellularLocation>
</comment>
<evidence type="ECO:0000256" key="7">
    <source>
        <dbReference type="ARBA" id="ARBA00022989"/>
    </source>
</evidence>
<evidence type="ECO:0000256" key="10">
    <source>
        <dbReference type="RuleBase" id="RU363063"/>
    </source>
</evidence>